<dbReference type="EMBL" id="BARS01021141">
    <property type="protein sequence ID" value="GAG13825.1"/>
    <property type="molecule type" value="Genomic_DNA"/>
</dbReference>
<accession>X0V6T5</accession>
<dbReference type="AlphaFoldDB" id="X0V6T5"/>
<feature type="non-terminal residue" evidence="1">
    <location>
        <position position="1"/>
    </location>
</feature>
<proteinExistence type="predicted"/>
<name>X0V6T5_9ZZZZ</name>
<protein>
    <submittedName>
        <fullName evidence="1">Uncharacterized protein</fullName>
    </submittedName>
</protein>
<sequence>GGAIDTTTGSVDSVTLVDTTTTNTDMVGTDGANTTTPPTVAAIRAEIDTNSTQLGLIVADTNELQVDDVPGLIAALNDVAATDIVSAGAITTLSGAVANVDLVDTTTTNTDMRGTNSANTVVPDAAGVAPTAVEIRTEIDSNSTQLTAIVADTNELQTDDVPTLIGALNDVAATDIVSAGAITTLTGAVVNVDLVDTTTTNTDMVGTDSAYTGTPPTVEAIADQVWDEVLTGGTHNVTDSGGKRLRDLQEFGTYEGGAIWIDTVNGAAGTTD</sequence>
<gene>
    <name evidence="1" type="ORF">S01H1_34008</name>
</gene>
<organism evidence="1">
    <name type="scientific">marine sediment metagenome</name>
    <dbReference type="NCBI Taxonomy" id="412755"/>
    <lineage>
        <taxon>unclassified sequences</taxon>
        <taxon>metagenomes</taxon>
        <taxon>ecological metagenomes</taxon>
    </lineage>
</organism>
<feature type="non-terminal residue" evidence="1">
    <location>
        <position position="272"/>
    </location>
</feature>
<comment type="caution">
    <text evidence="1">The sequence shown here is derived from an EMBL/GenBank/DDBJ whole genome shotgun (WGS) entry which is preliminary data.</text>
</comment>
<reference evidence="1" key="1">
    <citation type="journal article" date="2014" name="Front. Microbiol.">
        <title>High frequency of phylogenetically diverse reductive dehalogenase-homologous genes in deep subseafloor sedimentary metagenomes.</title>
        <authorList>
            <person name="Kawai M."/>
            <person name="Futagami T."/>
            <person name="Toyoda A."/>
            <person name="Takaki Y."/>
            <person name="Nishi S."/>
            <person name="Hori S."/>
            <person name="Arai W."/>
            <person name="Tsubouchi T."/>
            <person name="Morono Y."/>
            <person name="Uchiyama I."/>
            <person name="Ito T."/>
            <person name="Fujiyama A."/>
            <person name="Inagaki F."/>
            <person name="Takami H."/>
        </authorList>
    </citation>
    <scope>NUCLEOTIDE SEQUENCE</scope>
    <source>
        <strain evidence="1">Expedition CK06-06</strain>
    </source>
</reference>
<evidence type="ECO:0000313" key="1">
    <source>
        <dbReference type="EMBL" id="GAG13825.1"/>
    </source>
</evidence>